<dbReference type="InterPro" id="IPR050903">
    <property type="entry name" value="Bact_Chemotaxis_MeTrfase"/>
</dbReference>
<accession>A0A6J4TLM6</accession>
<dbReference type="InterPro" id="IPR000780">
    <property type="entry name" value="CheR_MeTrfase"/>
</dbReference>
<dbReference type="AlphaFoldDB" id="A0A6J4TLM6"/>
<dbReference type="SMART" id="SM00138">
    <property type="entry name" value="MeTrc"/>
    <property type="match status" value="1"/>
</dbReference>
<dbReference type="PANTHER" id="PTHR24422:SF8">
    <property type="entry name" value="CHEMOTAXIS PROTEIN"/>
    <property type="match status" value="1"/>
</dbReference>
<dbReference type="Pfam" id="PF01739">
    <property type="entry name" value="CheR"/>
    <property type="match status" value="1"/>
</dbReference>
<dbReference type="InterPro" id="IPR022642">
    <property type="entry name" value="CheR_C"/>
</dbReference>
<dbReference type="Gene3D" id="3.40.50.150">
    <property type="entry name" value="Vaccinia Virus protein VP39"/>
    <property type="match status" value="1"/>
</dbReference>
<dbReference type="SUPFAM" id="SSF47757">
    <property type="entry name" value="Chemotaxis receptor methyltransferase CheR, N-terminal domain"/>
    <property type="match status" value="1"/>
</dbReference>
<dbReference type="GO" id="GO:0032259">
    <property type="term" value="P:methylation"/>
    <property type="evidence" value="ECO:0007669"/>
    <property type="project" value="UniProtKB-KW"/>
</dbReference>
<name>A0A6J4TLM6_9ACTN</name>
<evidence type="ECO:0000259" key="1">
    <source>
        <dbReference type="PROSITE" id="PS50123"/>
    </source>
</evidence>
<reference evidence="2" key="1">
    <citation type="submission" date="2020-02" db="EMBL/GenBank/DDBJ databases">
        <authorList>
            <person name="Meier V. D."/>
        </authorList>
    </citation>
    <scope>NUCLEOTIDE SEQUENCE</scope>
    <source>
        <strain evidence="2">AVDCRST_MAG30</strain>
    </source>
</reference>
<dbReference type="Pfam" id="PF03705">
    <property type="entry name" value="CheR_N"/>
    <property type="match status" value="1"/>
</dbReference>
<dbReference type="PRINTS" id="PR00996">
    <property type="entry name" value="CHERMTFRASE"/>
</dbReference>
<evidence type="ECO:0000313" key="2">
    <source>
        <dbReference type="EMBL" id="CAA9526639.1"/>
    </source>
</evidence>
<dbReference type="InterPro" id="IPR029063">
    <property type="entry name" value="SAM-dependent_MTases_sf"/>
</dbReference>
<keyword evidence="2" id="KW-0808">Transferase</keyword>
<dbReference type="PANTHER" id="PTHR24422">
    <property type="entry name" value="CHEMOTAXIS PROTEIN METHYLTRANSFERASE"/>
    <property type="match status" value="1"/>
</dbReference>
<gene>
    <name evidence="2" type="ORF">AVDCRST_MAG30-3423</name>
</gene>
<organism evidence="2">
    <name type="scientific">uncultured Solirubrobacteraceae bacterium</name>
    <dbReference type="NCBI Taxonomy" id="1162706"/>
    <lineage>
        <taxon>Bacteria</taxon>
        <taxon>Bacillati</taxon>
        <taxon>Actinomycetota</taxon>
        <taxon>Thermoleophilia</taxon>
        <taxon>Solirubrobacterales</taxon>
        <taxon>Solirubrobacteraceae</taxon>
        <taxon>environmental samples</taxon>
    </lineage>
</organism>
<proteinExistence type="predicted"/>
<feature type="domain" description="CheR-type methyltransferase" evidence="1">
    <location>
        <begin position="12"/>
        <end position="264"/>
    </location>
</feature>
<dbReference type="EMBL" id="CADCVS010000445">
    <property type="protein sequence ID" value="CAA9526639.1"/>
    <property type="molecule type" value="Genomic_DNA"/>
</dbReference>
<keyword evidence="2" id="KW-0489">Methyltransferase</keyword>
<dbReference type="PROSITE" id="PS50123">
    <property type="entry name" value="CHER"/>
    <property type="match status" value="1"/>
</dbReference>
<sequence length="287" mass="33090">MISAVPEPEPPDTDPEQELEALEVELLLEGIHRRYHYDFRDYAPASLRRRLWRRMESEGLRTISALQNRVLHDPACMERLLLDLSVTTTSMFRDPSFWRAFRAEVVPVLRTYPFVRIWTAGCSTGEETYSMAIVLAEEGLLDRSRIYATDINGAVLARGRSGMFPLARMREATANYQRAGGTRAFSDYYIAGYDSARFCRPLSDNVVWAQHNLVSDASFNEFHVVLCRNVLIYFDRPLQDRVHALVHDSLAPFGVLGVGSRESLRFTAREDEYEPMNVEERLYKRVR</sequence>
<dbReference type="InterPro" id="IPR022641">
    <property type="entry name" value="CheR_N"/>
</dbReference>
<protein>
    <submittedName>
        <fullName evidence="2">MCP methyltransferase, CheR-type</fullName>
    </submittedName>
</protein>
<dbReference type="SUPFAM" id="SSF53335">
    <property type="entry name" value="S-adenosyl-L-methionine-dependent methyltransferases"/>
    <property type="match status" value="1"/>
</dbReference>
<dbReference type="GO" id="GO:0008757">
    <property type="term" value="F:S-adenosylmethionine-dependent methyltransferase activity"/>
    <property type="evidence" value="ECO:0007669"/>
    <property type="project" value="InterPro"/>
</dbReference>